<accession>A0A1H0AWL6</accession>
<organism evidence="1 2">
    <name type="scientific">Tenuibacillus multivorans</name>
    <dbReference type="NCBI Taxonomy" id="237069"/>
    <lineage>
        <taxon>Bacteria</taxon>
        <taxon>Bacillati</taxon>
        <taxon>Bacillota</taxon>
        <taxon>Bacilli</taxon>
        <taxon>Bacillales</taxon>
        <taxon>Bacillaceae</taxon>
        <taxon>Tenuibacillus</taxon>
    </lineage>
</organism>
<gene>
    <name evidence="1" type="ORF">SAMN05216498_2112</name>
</gene>
<dbReference type="EMBL" id="FNIG01000004">
    <property type="protein sequence ID" value="SDN37857.1"/>
    <property type="molecule type" value="Genomic_DNA"/>
</dbReference>
<dbReference type="Proteomes" id="UP000199334">
    <property type="component" value="Unassembled WGS sequence"/>
</dbReference>
<sequence length="204" mass="23430">MYYPYQYDPNRMFGPMPYQPFFDGRQQVIQGQATWTEGGQVTKCNIPWSDNQYMTVAVSPRSGFQCGQTLNVRNPQNTREVLVEVVDTVENYPPNRINLHRRAFEALGANPDVGVLDVEITPSPELEQLQFGKYLLEIVNVGYPGYRITDYQSLGTENVSSNRKRERYDFTLQSPRETITVRGSVVYNPNTNRVISFDLSEVEQ</sequence>
<dbReference type="Pfam" id="PF13028">
    <property type="entry name" value="DUF3889"/>
    <property type="match status" value="1"/>
</dbReference>
<reference evidence="1 2" key="1">
    <citation type="submission" date="2016-10" db="EMBL/GenBank/DDBJ databases">
        <authorList>
            <person name="de Groot N.N."/>
        </authorList>
    </citation>
    <scope>NUCLEOTIDE SEQUENCE [LARGE SCALE GENOMIC DNA]</scope>
    <source>
        <strain evidence="1 2">CGMCC 1.3442</strain>
    </source>
</reference>
<dbReference type="InterPro" id="IPR024987">
    <property type="entry name" value="DUF3889"/>
</dbReference>
<dbReference type="SUPFAM" id="SSF50685">
    <property type="entry name" value="Barwin-like endoglucanases"/>
    <property type="match status" value="1"/>
</dbReference>
<dbReference type="Gene3D" id="3.10.450.390">
    <property type="entry name" value="Protein of unknown function DUF3889"/>
    <property type="match status" value="1"/>
</dbReference>
<evidence type="ECO:0000313" key="2">
    <source>
        <dbReference type="Proteomes" id="UP000199334"/>
    </source>
</evidence>
<dbReference type="STRING" id="237069.SAMN05216498_2112"/>
<keyword evidence="2" id="KW-1185">Reference proteome</keyword>
<protein>
    <submittedName>
        <fullName evidence="1">Rare lipoprotein A</fullName>
    </submittedName>
</protein>
<proteinExistence type="predicted"/>
<evidence type="ECO:0000313" key="1">
    <source>
        <dbReference type="EMBL" id="SDN37857.1"/>
    </source>
</evidence>
<dbReference type="CDD" id="cd22191">
    <property type="entry name" value="DPBB_RlpA_EXP_N-like"/>
    <property type="match status" value="1"/>
</dbReference>
<dbReference type="RefSeq" id="WP_245686828.1">
    <property type="nucleotide sequence ID" value="NZ_BJVZ01000016.1"/>
</dbReference>
<name>A0A1H0AWL6_9BACI</name>
<dbReference type="AlphaFoldDB" id="A0A1H0AWL6"/>
<keyword evidence="1" id="KW-0449">Lipoprotein</keyword>
<dbReference type="Gene3D" id="2.40.40.10">
    <property type="entry name" value="RlpA-like domain"/>
    <property type="match status" value="1"/>
</dbReference>
<dbReference type="InterPro" id="IPR036908">
    <property type="entry name" value="RlpA-like_sf"/>
</dbReference>